<feature type="region of interest" description="Disordered" evidence="1">
    <location>
        <begin position="326"/>
        <end position="370"/>
    </location>
</feature>
<accession>A0A2Z7AV18</accession>
<dbReference type="EMBL" id="KV013932">
    <property type="protein sequence ID" value="KZV23279.1"/>
    <property type="molecule type" value="Genomic_DNA"/>
</dbReference>
<proteinExistence type="predicted"/>
<feature type="region of interest" description="Disordered" evidence="1">
    <location>
        <begin position="1"/>
        <end position="21"/>
    </location>
</feature>
<dbReference type="CDD" id="cd00167">
    <property type="entry name" value="SANT"/>
    <property type="match status" value="1"/>
</dbReference>
<dbReference type="PANTHER" id="PTHR46872:SF10">
    <property type="entry name" value="MYB-LIKE DOMAIN-CONTAINING PROTEIN"/>
    <property type="match status" value="1"/>
</dbReference>
<dbReference type="AlphaFoldDB" id="A0A2Z7AV18"/>
<dbReference type="Proteomes" id="UP000250235">
    <property type="component" value="Unassembled WGS sequence"/>
</dbReference>
<feature type="compositionally biased region" description="Acidic residues" evidence="1">
    <location>
        <begin position="330"/>
        <end position="356"/>
    </location>
</feature>
<keyword evidence="4" id="KW-1185">Reference proteome</keyword>
<dbReference type="InterPro" id="IPR009057">
    <property type="entry name" value="Homeodomain-like_sf"/>
</dbReference>
<name>A0A2Z7AV18_9LAMI</name>
<feature type="domain" description="Myb-like" evidence="2">
    <location>
        <begin position="262"/>
        <end position="315"/>
    </location>
</feature>
<dbReference type="SUPFAM" id="SSF46689">
    <property type="entry name" value="Homeodomain-like"/>
    <property type="match status" value="1"/>
</dbReference>
<dbReference type="PANTHER" id="PTHR46872">
    <property type="entry name" value="DNA BINDING PROTEIN"/>
    <property type="match status" value="1"/>
</dbReference>
<reference evidence="3 4" key="1">
    <citation type="journal article" date="2015" name="Proc. Natl. Acad. Sci. U.S.A.">
        <title>The resurrection genome of Boea hygrometrica: A blueprint for survival of dehydration.</title>
        <authorList>
            <person name="Xiao L."/>
            <person name="Yang G."/>
            <person name="Zhang L."/>
            <person name="Yang X."/>
            <person name="Zhao S."/>
            <person name="Ji Z."/>
            <person name="Zhou Q."/>
            <person name="Hu M."/>
            <person name="Wang Y."/>
            <person name="Chen M."/>
            <person name="Xu Y."/>
            <person name="Jin H."/>
            <person name="Xiao X."/>
            <person name="Hu G."/>
            <person name="Bao F."/>
            <person name="Hu Y."/>
            <person name="Wan P."/>
            <person name="Li L."/>
            <person name="Deng X."/>
            <person name="Kuang T."/>
            <person name="Xiang C."/>
            <person name="Zhu J.K."/>
            <person name="Oliver M.J."/>
            <person name="He Y."/>
        </authorList>
    </citation>
    <scope>NUCLEOTIDE SEQUENCE [LARGE SCALE GENOMIC DNA]</scope>
    <source>
        <strain evidence="4">cv. XS01</strain>
    </source>
</reference>
<sequence>MVQKRPFDEDESIEVSSKQARQLEPNKQLITTLEFPPKSAVLSPHVSGEGDNCSAKVSEKFHVPGADPLFFIKKDVAFTASSSLPYSSWASSVCEEDIKLESPFHLLSSPDYHNTERLPRTSVHNAEIYSFLLDHPPRKVVPVGPDFQANVLEWDGHGNKMTFKCSKNPLEESTLISEAPEAIPFKPSDFEKELAGCCVIPMPESILPADEVGVGRIDCSCEDMGTIRCVRQHILEAREKLKRALGHEAFAELGFCDMGELVAEKWSEDEEQLFHEVVFSNPASAGKNFWDHLAVVFPSRTMKEIVSYYFNVFMLRKRAEQNRVYPMSIDSDDDEWQGTDDSSDNEVEADEDDGFEVESPLDPGRHETFDKVMPPSGVDVCQATAVYPGNVHATCKISRGDHSHETGSPDIKIEPRTSGDGVISLGECEGKSDDHRQWTGTGGAIGHDFMLEACNAREWEGGYVTHPRNEVDLLPTCSMIEEVFGTGSWNCKARDGQGLS</sequence>
<protein>
    <recommendedName>
        <fullName evidence="2">Myb-like domain-containing protein</fullName>
    </recommendedName>
</protein>
<dbReference type="OrthoDB" id="1908944at2759"/>
<gene>
    <name evidence="3" type="ORF">F511_02180</name>
</gene>
<dbReference type="InterPro" id="IPR001005">
    <property type="entry name" value="SANT/Myb"/>
</dbReference>
<evidence type="ECO:0000259" key="2">
    <source>
        <dbReference type="SMART" id="SM00717"/>
    </source>
</evidence>
<dbReference type="Gene3D" id="1.10.10.60">
    <property type="entry name" value="Homeodomain-like"/>
    <property type="match status" value="1"/>
</dbReference>
<evidence type="ECO:0000313" key="3">
    <source>
        <dbReference type="EMBL" id="KZV23279.1"/>
    </source>
</evidence>
<dbReference type="SMART" id="SM00717">
    <property type="entry name" value="SANT"/>
    <property type="match status" value="1"/>
</dbReference>
<organism evidence="3 4">
    <name type="scientific">Dorcoceras hygrometricum</name>
    <dbReference type="NCBI Taxonomy" id="472368"/>
    <lineage>
        <taxon>Eukaryota</taxon>
        <taxon>Viridiplantae</taxon>
        <taxon>Streptophyta</taxon>
        <taxon>Embryophyta</taxon>
        <taxon>Tracheophyta</taxon>
        <taxon>Spermatophyta</taxon>
        <taxon>Magnoliopsida</taxon>
        <taxon>eudicotyledons</taxon>
        <taxon>Gunneridae</taxon>
        <taxon>Pentapetalae</taxon>
        <taxon>asterids</taxon>
        <taxon>lamiids</taxon>
        <taxon>Lamiales</taxon>
        <taxon>Gesneriaceae</taxon>
        <taxon>Didymocarpoideae</taxon>
        <taxon>Trichosporeae</taxon>
        <taxon>Loxocarpinae</taxon>
        <taxon>Dorcoceras</taxon>
    </lineage>
</organism>
<evidence type="ECO:0000313" key="4">
    <source>
        <dbReference type="Proteomes" id="UP000250235"/>
    </source>
</evidence>
<dbReference type="Pfam" id="PF00249">
    <property type="entry name" value="Myb_DNA-binding"/>
    <property type="match status" value="1"/>
</dbReference>
<evidence type="ECO:0000256" key="1">
    <source>
        <dbReference type="SAM" id="MobiDB-lite"/>
    </source>
</evidence>